<dbReference type="EMBL" id="CACVBM020000727">
    <property type="protein sequence ID" value="CAA7022715.1"/>
    <property type="molecule type" value="Genomic_DNA"/>
</dbReference>
<keyword evidence="2" id="KW-0808">Transferase</keyword>
<reference evidence="10" key="1">
    <citation type="submission" date="2020-01" db="EMBL/GenBank/DDBJ databases">
        <authorList>
            <person name="Mishra B."/>
        </authorList>
    </citation>
    <scope>NUCLEOTIDE SEQUENCE [LARGE SCALE GENOMIC DNA]</scope>
</reference>
<evidence type="ECO:0000256" key="1">
    <source>
        <dbReference type="ARBA" id="ARBA00012493"/>
    </source>
</evidence>
<feature type="compositionally biased region" description="Polar residues" evidence="8">
    <location>
        <begin position="178"/>
        <end position="187"/>
    </location>
</feature>
<feature type="compositionally biased region" description="Polar residues" evidence="8">
    <location>
        <begin position="65"/>
        <end position="81"/>
    </location>
</feature>
<evidence type="ECO:0000259" key="9">
    <source>
        <dbReference type="PROSITE" id="PS50994"/>
    </source>
</evidence>
<keyword evidence="6" id="KW-0378">Hydrolase</keyword>
<evidence type="ECO:0000256" key="4">
    <source>
        <dbReference type="ARBA" id="ARBA00022722"/>
    </source>
</evidence>
<dbReference type="InterPro" id="IPR021109">
    <property type="entry name" value="Peptidase_aspartic_dom_sf"/>
</dbReference>
<dbReference type="InterPro" id="IPR001584">
    <property type="entry name" value="Integrase_cat-core"/>
</dbReference>
<dbReference type="Gene3D" id="3.30.70.270">
    <property type="match status" value="3"/>
</dbReference>
<dbReference type="InterPro" id="IPR000477">
    <property type="entry name" value="RT_dom"/>
</dbReference>
<dbReference type="Proteomes" id="UP000467841">
    <property type="component" value="Unassembled WGS sequence"/>
</dbReference>
<dbReference type="Pfam" id="PF17921">
    <property type="entry name" value="Integrase_H2C2"/>
    <property type="match status" value="1"/>
</dbReference>
<evidence type="ECO:0000256" key="5">
    <source>
        <dbReference type="ARBA" id="ARBA00022759"/>
    </source>
</evidence>
<feature type="region of interest" description="Disordered" evidence="8">
    <location>
        <begin position="173"/>
        <end position="195"/>
    </location>
</feature>
<dbReference type="PANTHER" id="PTHR37984:SF5">
    <property type="entry name" value="PROTEIN NYNRIN-LIKE"/>
    <property type="match status" value="1"/>
</dbReference>
<feature type="domain" description="Integrase catalytic" evidence="9">
    <location>
        <begin position="1166"/>
        <end position="1331"/>
    </location>
</feature>
<dbReference type="EC" id="2.7.7.49" evidence="1"/>
<organism evidence="10 11">
    <name type="scientific">Microthlaspi erraticum</name>
    <dbReference type="NCBI Taxonomy" id="1685480"/>
    <lineage>
        <taxon>Eukaryota</taxon>
        <taxon>Viridiplantae</taxon>
        <taxon>Streptophyta</taxon>
        <taxon>Embryophyta</taxon>
        <taxon>Tracheophyta</taxon>
        <taxon>Spermatophyta</taxon>
        <taxon>Magnoliopsida</taxon>
        <taxon>eudicotyledons</taxon>
        <taxon>Gunneridae</taxon>
        <taxon>Pentapetalae</taxon>
        <taxon>rosids</taxon>
        <taxon>malvids</taxon>
        <taxon>Brassicales</taxon>
        <taxon>Brassicaceae</taxon>
        <taxon>Coluteocarpeae</taxon>
        <taxon>Microthlaspi</taxon>
    </lineage>
</organism>
<dbReference type="CDD" id="cd00303">
    <property type="entry name" value="retropepsin_like"/>
    <property type="match status" value="1"/>
</dbReference>
<evidence type="ECO:0000256" key="7">
    <source>
        <dbReference type="ARBA" id="ARBA00022918"/>
    </source>
</evidence>
<dbReference type="Pfam" id="PF00078">
    <property type="entry name" value="RVT_1"/>
    <property type="match status" value="1"/>
</dbReference>
<dbReference type="PANTHER" id="PTHR37984">
    <property type="entry name" value="PROTEIN CBG26694"/>
    <property type="match status" value="1"/>
</dbReference>
<protein>
    <recommendedName>
        <fullName evidence="1">RNA-directed DNA polymerase</fullName>
        <ecNumber evidence="1">2.7.7.49</ecNumber>
    </recommendedName>
</protein>
<evidence type="ECO:0000313" key="11">
    <source>
        <dbReference type="Proteomes" id="UP000467841"/>
    </source>
</evidence>
<evidence type="ECO:0000313" key="10">
    <source>
        <dbReference type="EMBL" id="CAA7022715.1"/>
    </source>
</evidence>
<keyword evidence="5" id="KW-0255">Endonuclease</keyword>
<dbReference type="InterPro" id="IPR043502">
    <property type="entry name" value="DNA/RNA_pol_sf"/>
</dbReference>
<feature type="region of interest" description="Disordered" evidence="8">
    <location>
        <begin position="1"/>
        <end position="27"/>
    </location>
</feature>
<keyword evidence="3" id="KW-0548">Nucleotidyltransferase</keyword>
<dbReference type="Pfam" id="PF17917">
    <property type="entry name" value="RT_RNaseH"/>
    <property type="match status" value="1"/>
</dbReference>
<proteinExistence type="predicted"/>
<evidence type="ECO:0000256" key="8">
    <source>
        <dbReference type="SAM" id="MobiDB-lite"/>
    </source>
</evidence>
<dbReference type="InterPro" id="IPR041373">
    <property type="entry name" value="RT_RNaseH"/>
</dbReference>
<dbReference type="FunFam" id="3.30.70.270:FF:000020">
    <property type="entry name" value="Transposon Tf2-6 polyprotein-like Protein"/>
    <property type="match status" value="1"/>
</dbReference>
<dbReference type="Pfam" id="PF00665">
    <property type="entry name" value="rve"/>
    <property type="match status" value="1"/>
</dbReference>
<feature type="region of interest" description="Disordered" evidence="8">
    <location>
        <begin position="65"/>
        <end position="91"/>
    </location>
</feature>
<dbReference type="InterPro" id="IPR050951">
    <property type="entry name" value="Retrovirus_Pol_polyprotein"/>
</dbReference>
<evidence type="ECO:0000256" key="2">
    <source>
        <dbReference type="ARBA" id="ARBA00022679"/>
    </source>
</evidence>
<keyword evidence="11" id="KW-1185">Reference proteome</keyword>
<dbReference type="Gene3D" id="1.10.340.70">
    <property type="match status" value="1"/>
</dbReference>
<dbReference type="InterPro" id="IPR043128">
    <property type="entry name" value="Rev_trsase/Diguanyl_cyclase"/>
</dbReference>
<gene>
    <name evidence="10" type="ORF">MERR_LOCUS9950</name>
</gene>
<dbReference type="Gene3D" id="2.40.70.10">
    <property type="entry name" value="Acid Proteases"/>
    <property type="match status" value="1"/>
</dbReference>
<keyword evidence="4" id="KW-0540">Nuclease</keyword>
<dbReference type="SUPFAM" id="SSF53098">
    <property type="entry name" value="Ribonuclease H-like"/>
    <property type="match status" value="1"/>
</dbReference>
<feature type="compositionally biased region" description="Basic and acidic residues" evidence="8">
    <location>
        <begin position="9"/>
        <end position="27"/>
    </location>
</feature>
<dbReference type="GO" id="GO:0003676">
    <property type="term" value="F:nucleic acid binding"/>
    <property type="evidence" value="ECO:0007669"/>
    <property type="project" value="InterPro"/>
</dbReference>
<dbReference type="Gene3D" id="3.10.10.10">
    <property type="entry name" value="HIV Type 1 Reverse Transcriptase, subunit A, domain 1"/>
    <property type="match status" value="1"/>
</dbReference>
<dbReference type="GO" id="GO:0015074">
    <property type="term" value="P:DNA integration"/>
    <property type="evidence" value="ECO:0007669"/>
    <property type="project" value="InterPro"/>
</dbReference>
<accession>A0A6D2I9B1</accession>
<dbReference type="PROSITE" id="PS50994">
    <property type="entry name" value="INTEGRASE"/>
    <property type="match status" value="1"/>
</dbReference>
<dbReference type="Gene3D" id="3.30.420.10">
    <property type="entry name" value="Ribonuclease H-like superfamily/Ribonuclease H"/>
    <property type="match status" value="1"/>
</dbReference>
<dbReference type="CDD" id="cd09274">
    <property type="entry name" value="RNase_HI_RT_Ty3"/>
    <property type="match status" value="1"/>
</dbReference>
<dbReference type="InterPro" id="IPR036397">
    <property type="entry name" value="RNaseH_sf"/>
</dbReference>
<dbReference type="FunFam" id="3.10.20.370:FF:000001">
    <property type="entry name" value="Retrovirus-related Pol polyprotein from transposon 17.6-like protein"/>
    <property type="match status" value="1"/>
</dbReference>
<comment type="caution">
    <text evidence="10">The sequence shown here is derived from an EMBL/GenBank/DDBJ whole genome shotgun (WGS) entry which is preliminary data.</text>
</comment>
<dbReference type="GO" id="GO:0003964">
    <property type="term" value="F:RNA-directed DNA polymerase activity"/>
    <property type="evidence" value="ECO:0007669"/>
    <property type="project" value="UniProtKB-KW"/>
</dbReference>
<name>A0A6D2I9B1_9BRAS</name>
<dbReference type="GO" id="GO:0016787">
    <property type="term" value="F:hydrolase activity"/>
    <property type="evidence" value="ECO:0007669"/>
    <property type="project" value="UniProtKB-KW"/>
</dbReference>
<dbReference type="InterPro" id="IPR041588">
    <property type="entry name" value="Integrase_H2C2"/>
</dbReference>
<dbReference type="OrthoDB" id="779516at2759"/>
<evidence type="ECO:0000256" key="3">
    <source>
        <dbReference type="ARBA" id="ARBA00022695"/>
    </source>
</evidence>
<dbReference type="GO" id="GO:0004519">
    <property type="term" value="F:endonuclease activity"/>
    <property type="evidence" value="ECO:0007669"/>
    <property type="project" value="UniProtKB-KW"/>
</dbReference>
<dbReference type="InterPro" id="IPR012337">
    <property type="entry name" value="RNaseH-like_sf"/>
</dbReference>
<dbReference type="CDD" id="cd01647">
    <property type="entry name" value="RT_LTR"/>
    <property type="match status" value="1"/>
</dbReference>
<sequence length="1477" mass="167682">MAMSNGTYGEDHDRTNRGSVEAEEKHKKELKVLNDKLDKLLIVQQKQSPGLLQEQPQYVLSTNVENPQDQVYPPQANTSGQGKMYPTKPRDGYNKNYQGGYQKNTSVPPGFEAKQGPQEPGVKQMLQQLLQGQSTGNVDLNKRLSEINGRIDFSHHDLQTKIEALTSRIHQLEHKGGTASSSRTQGQLPGKAEQNPKEYVQAITLRSGRALPPRTGPAPVNEDIEEQEEEISVETEATAPVIEEELPVQEKEKAPEEVQKKKKAPAFVPPPYKPQLPFPVRFKKQQLEKARALFDKQIKEIDITMPFLDACMLIPPYQKFLKDAVTERRKEVQGMVVLSQECSAIITRKVVGKKFEDPGSFTLPCSIGPLAFNRSLCDLGAGVSVMPLTVAKRLGFEKYQKCDVSLVLADRSVRIPVGMLEDLPVRVGNVEIPTDFVILEMDEEPKDPLILGRPFLATAGAIIDVQRGKIELNFGDDFKLSFDIKRSMKKPTIDGQLFWVETLDQLADEYLEELATEDQLQLTLTEKAEEKSYFNTESLEYARLLDSHRGTVPNDVVEEIIGRSVRVEEIHKVEAEHDLEQPSDDDWSELKAPKVDLKTLPDGLRYAFLGPNSTYPVIVNQELTPPQLTSLLNELRKFRRAIGYSLEDIKGISPELCTHRIHLDNESKGSIEHQRRLNPNLKEVVKKEILKLLDAGVIYPISDSTWVSPVHCVPKKGGITVVKNEKDEMIPTRTITGHRMCIDYRKLNAATRKDHFPLPFIDQMLERLANHPFYCFLDGYSGFFQIPIHPNDQEKTTFTCPYGTFAYKRMPFGLCNAPATFQRVLKRCEETNLVLNWEKCHFMVREGIVLGHKISEKGIEVDQAKIEVMSQLAPPKTVKDVRSFLGHAGFYRRFIKDFSKIARPLTRLLCKETEFLFDEECLKAFEMIKTALVTAPIVQAPNWDYPFEIMCDASDYAVGAVLGQRIDKKLHVIYYASRTMDDAQGRYATTEKELLAVVFAFEKFRSYLVGSKVIVYTDHAALRHLLAKKDTKPRLLRWILLLQEFDLEILDKKGVENGVADHLSRMRVNEPHLSTILCLRNSYSWWKVWEKRRFGSSEVHSSGGSRGILEHCHGSSYGGHFATFKTASKVLQAGFWWPSLFKDTHDFIARCDRCQREGSISKRNEMPQNPILEVEVFDVWGIDFMGPFEPPSHGNRYILVAVDYVSKWVEAIASPTNDAKVVLKLFKSIIFPRYGVPRVVISDGGSHFINKVFENLLKKYGVKHKVATPYHPQTSGQVEVSNKQIKGILRTIVGVTKKDWAVKLDDALWAYRTAYKTPIGRTPFSLLYGKSCHLPVEIEYRALWAIKLLNFDIRSAQEKRGFDLHELEEIRLDAYESSKIYKERTKAFHDKKIVPKVFKVGEYALLFNSRAKLFPGKLKSKWSGPFEIKDVLPYGAVTLLNNNGEEFTVNGHKLKPYLGQRIQGEGVSTPLPDAPLA</sequence>
<dbReference type="SUPFAM" id="SSF56672">
    <property type="entry name" value="DNA/RNA polymerases"/>
    <property type="match status" value="1"/>
</dbReference>
<evidence type="ECO:0000256" key="6">
    <source>
        <dbReference type="ARBA" id="ARBA00022801"/>
    </source>
</evidence>
<keyword evidence="7" id="KW-0695">RNA-directed DNA polymerase</keyword>